<dbReference type="Gene3D" id="3.40.50.300">
    <property type="entry name" value="P-loop containing nucleotide triphosphate hydrolases"/>
    <property type="match status" value="1"/>
</dbReference>
<accession>A0A7G9Y977</accession>
<dbReference type="EMBL" id="MT630986">
    <property type="protein sequence ID" value="QNO44561.1"/>
    <property type="molecule type" value="Genomic_DNA"/>
</dbReference>
<gene>
    <name evidence="3" type="ORF">BPECEDMP_00010</name>
    <name evidence="2" type="ORF">KIPOLAJF_00002</name>
    <name evidence="1" type="ORF">OHNFDOKE_00010</name>
</gene>
<sequence>MKIFEDLNRDGRTVIMITHDHKIASHADRVVRVKDGLLVEGFNESVT</sequence>
<organism evidence="1">
    <name type="scientific">Candidatus Methanogaster sp. ANME-2c ERB4</name>
    <dbReference type="NCBI Taxonomy" id="2759911"/>
    <lineage>
        <taxon>Archaea</taxon>
        <taxon>Methanobacteriati</taxon>
        <taxon>Methanobacteriota</taxon>
        <taxon>Stenosarchaea group</taxon>
        <taxon>Methanomicrobia</taxon>
        <taxon>Methanosarcinales</taxon>
        <taxon>ANME-2 cluster</taxon>
        <taxon>Candidatus Methanogasteraceae</taxon>
        <taxon>Candidatus Methanogaster</taxon>
    </lineage>
</organism>
<evidence type="ECO:0000313" key="1">
    <source>
        <dbReference type="EMBL" id="QNO44561.1"/>
    </source>
</evidence>
<name>A0A7G9Y977_9EURY</name>
<dbReference type="SUPFAM" id="SSF52540">
    <property type="entry name" value="P-loop containing nucleoside triphosphate hydrolases"/>
    <property type="match status" value="1"/>
</dbReference>
<evidence type="ECO:0000313" key="3">
    <source>
        <dbReference type="EMBL" id="QNO45014.1"/>
    </source>
</evidence>
<proteinExistence type="predicted"/>
<dbReference type="AlphaFoldDB" id="A0A7G9Y977"/>
<evidence type="ECO:0008006" key="4">
    <source>
        <dbReference type="Google" id="ProtNLM"/>
    </source>
</evidence>
<evidence type="ECO:0000313" key="2">
    <source>
        <dbReference type="EMBL" id="QNO44973.1"/>
    </source>
</evidence>
<dbReference type="EMBL" id="MT631057">
    <property type="protein sequence ID" value="QNO45014.1"/>
    <property type="molecule type" value="Genomic_DNA"/>
</dbReference>
<protein>
    <recommendedName>
        <fullName evidence="4">ABC transporter ATP-binding protein</fullName>
    </recommendedName>
</protein>
<dbReference type="EMBL" id="MT631051">
    <property type="protein sequence ID" value="QNO44973.1"/>
    <property type="molecule type" value="Genomic_DNA"/>
</dbReference>
<dbReference type="InterPro" id="IPR027417">
    <property type="entry name" value="P-loop_NTPase"/>
</dbReference>
<reference evidence="1" key="1">
    <citation type="submission" date="2020-06" db="EMBL/GenBank/DDBJ databases">
        <title>Unique genomic features of the anaerobic methanotrophic archaea.</title>
        <authorList>
            <person name="Chadwick G.L."/>
            <person name="Skennerton C.T."/>
            <person name="Laso-Perez R."/>
            <person name="Leu A.O."/>
            <person name="Speth D.R."/>
            <person name="Yu H."/>
            <person name="Morgan-Lang C."/>
            <person name="Hatzenpichler R."/>
            <person name="Goudeau D."/>
            <person name="Malmstrom R."/>
            <person name="Brazelton W.J."/>
            <person name="Woyke T."/>
            <person name="Hallam S.J."/>
            <person name="Tyson G.W."/>
            <person name="Wegener G."/>
            <person name="Boetius A."/>
            <person name="Orphan V."/>
        </authorList>
    </citation>
    <scope>NUCLEOTIDE SEQUENCE</scope>
</reference>